<name>A0A4R6UNH8_9ACTN</name>
<dbReference type="EMBL" id="SNYN01000018">
    <property type="protein sequence ID" value="TDQ48491.1"/>
    <property type="molecule type" value="Genomic_DNA"/>
</dbReference>
<dbReference type="Gene3D" id="3.30.200.20">
    <property type="entry name" value="Phosphorylase Kinase, domain 1"/>
    <property type="match status" value="1"/>
</dbReference>
<dbReference type="InterPro" id="IPR011009">
    <property type="entry name" value="Kinase-like_dom_sf"/>
</dbReference>
<keyword evidence="7" id="KW-0723">Serine/threonine-protein kinase</keyword>
<evidence type="ECO:0000256" key="3">
    <source>
        <dbReference type="ARBA" id="ARBA00022777"/>
    </source>
</evidence>
<evidence type="ECO:0000256" key="1">
    <source>
        <dbReference type="ARBA" id="ARBA00022679"/>
    </source>
</evidence>
<comment type="caution">
    <text evidence="7">The sequence shown here is derived from an EMBL/GenBank/DDBJ whole genome shotgun (WGS) entry which is preliminary data.</text>
</comment>
<dbReference type="OrthoDB" id="9762169at2"/>
<evidence type="ECO:0000259" key="6">
    <source>
        <dbReference type="PROSITE" id="PS50011"/>
    </source>
</evidence>
<dbReference type="CDD" id="cd14014">
    <property type="entry name" value="STKc_PknB_like"/>
    <property type="match status" value="1"/>
</dbReference>
<dbReference type="Pfam" id="PF00069">
    <property type="entry name" value="Pkinase"/>
    <property type="match status" value="1"/>
</dbReference>
<feature type="domain" description="Protein kinase" evidence="6">
    <location>
        <begin position="32"/>
        <end position="284"/>
    </location>
</feature>
<dbReference type="PANTHER" id="PTHR43289:SF34">
    <property type="entry name" value="SERINE_THREONINE-PROTEIN KINASE YBDM-RELATED"/>
    <property type="match status" value="1"/>
</dbReference>
<keyword evidence="2" id="KW-0547">Nucleotide-binding</keyword>
<dbReference type="PROSITE" id="PS00108">
    <property type="entry name" value="PROTEIN_KINASE_ST"/>
    <property type="match status" value="1"/>
</dbReference>
<dbReference type="PROSITE" id="PS50011">
    <property type="entry name" value="PROTEIN_KINASE_DOM"/>
    <property type="match status" value="1"/>
</dbReference>
<dbReference type="GO" id="GO:0005524">
    <property type="term" value="F:ATP binding"/>
    <property type="evidence" value="ECO:0007669"/>
    <property type="project" value="UniProtKB-KW"/>
</dbReference>
<evidence type="ECO:0000313" key="8">
    <source>
        <dbReference type="Proteomes" id="UP000295281"/>
    </source>
</evidence>
<evidence type="ECO:0000256" key="2">
    <source>
        <dbReference type="ARBA" id="ARBA00022741"/>
    </source>
</evidence>
<sequence length="303" mass="31746">MTVSAEFATVPYPVWNSPGSEGEPPPGEIGGYRVVERIGAGGAAVVHTAIDAAGDLVAVKTPHPELAEDPVHRARFAREAVLLGRVDDAYVAALVDADVGAPRPWLAMRYLPGPTLGELVDADGPMAGAVLLEFTAGLAEALVAIHRAGIVHRDLKPDNVILSPDGPRVLDFGIARAVEEPVTAGLGEILGSPGWISPEQFRERVPQPSADVFAWGGMTAYASTGRRPFGSGTVRDTAMRVLNGLADLRGTPHMLLPLVEAALATDPERRPAAAELAEAVGGLVPSRPARGRAGPSLRWSRRS</sequence>
<accession>A0A4R6UNH8</accession>
<organism evidence="7 8">
    <name type="scientific">Actinorugispora endophytica</name>
    <dbReference type="NCBI Taxonomy" id="1605990"/>
    <lineage>
        <taxon>Bacteria</taxon>
        <taxon>Bacillati</taxon>
        <taxon>Actinomycetota</taxon>
        <taxon>Actinomycetes</taxon>
        <taxon>Streptosporangiales</taxon>
        <taxon>Nocardiopsidaceae</taxon>
        <taxon>Actinorugispora</taxon>
    </lineage>
</organism>
<dbReference type="RefSeq" id="WP_133742673.1">
    <property type="nucleotide sequence ID" value="NZ_SNYN01000018.1"/>
</dbReference>
<gene>
    <name evidence="7" type="ORF">EV190_11827</name>
</gene>
<reference evidence="7 8" key="1">
    <citation type="submission" date="2019-03" db="EMBL/GenBank/DDBJ databases">
        <title>Genomic Encyclopedia of Type Strains, Phase IV (KMG-IV): sequencing the most valuable type-strain genomes for metagenomic binning, comparative biology and taxonomic classification.</title>
        <authorList>
            <person name="Goeker M."/>
        </authorList>
    </citation>
    <scope>NUCLEOTIDE SEQUENCE [LARGE SCALE GENOMIC DNA]</scope>
    <source>
        <strain evidence="7 8">DSM 46770</strain>
    </source>
</reference>
<proteinExistence type="predicted"/>
<evidence type="ECO:0000313" key="7">
    <source>
        <dbReference type="EMBL" id="TDQ48491.1"/>
    </source>
</evidence>
<dbReference type="SMART" id="SM00220">
    <property type="entry name" value="S_TKc"/>
    <property type="match status" value="1"/>
</dbReference>
<keyword evidence="8" id="KW-1185">Reference proteome</keyword>
<keyword evidence="3 7" id="KW-0418">Kinase</keyword>
<keyword evidence="1" id="KW-0808">Transferase</keyword>
<dbReference type="Proteomes" id="UP000295281">
    <property type="component" value="Unassembled WGS sequence"/>
</dbReference>
<feature type="region of interest" description="Disordered" evidence="5">
    <location>
        <begin position="281"/>
        <end position="303"/>
    </location>
</feature>
<dbReference type="Gene3D" id="1.10.510.10">
    <property type="entry name" value="Transferase(Phosphotransferase) domain 1"/>
    <property type="match status" value="1"/>
</dbReference>
<evidence type="ECO:0000256" key="5">
    <source>
        <dbReference type="SAM" id="MobiDB-lite"/>
    </source>
</evidence>
<dbReference type="InterPro" id="IPR000719">
    <property type="entry name" value="Prot_kinase_dom"/>
</dbReference>
<evidence type="ECO:0000256" key="4">
    <source>
        <dbReference type="ARBA" id="ARBA00022840"/>
    </source>
</evidence>
<protein>
    <submittedName>
        <fullName evidence="7">Serine/threonine protein kinase</fullName>
    </submittedName>
</protein>
<dbReference type="SUPFAM" id="SSF56112">
    <property type="entry name" value="Protein kinase-like (PK-like)"/>
    <property type="match status" value="1"/>
</dbReference>
<dbReference type="InterPro" id="IPR008271">
    <property type="entry name" value="Ser/Thr_kinase_AS"/>
</dbReference>
<keyword evidence="4" id="KW-0067">ATP-binding</keyword>
<dbReference type="GO" id="GO:0004674">
    <property type="term" value="F:protein serine/threonine kinase activity"/>
    <property type="evidence" value="ECO:0007669"/>
    <property type="project" value="UniProtKB-KW"/>
</dbReference>
<dbReference type="PANTHER" id="PTHR43289">
    <property type="entry name" value="MITOGEN-ACTIVATED PROTEIN KINASE KINASE KINASE 20-RELATED"/>
    <property type="match status" value="1"/>
</dbReference>
<dbReference type="AlphaFoldDB" id="A0A4R6UNH8"/>